<accession>A0A2P2Q3V6</accession>
<proteinExistence type="predicted"/>
<dbReference type="EMBL" id="GGEC01081150">
    <property type="protein sequence ID" value="MBX61634.1"/>
    <property type="molecule type" value="Transcribed_RNA"/>
</dbReference>
<dbReference type="AlphaFoldDB" id="A0A2P2Q3V6"/>
<reference evidence="1" key="1">
    <citation type="submission" date="2018-02" db="EMBL/GenBank/DDBJ databases">
        <title>Rhizophora mucronata_Transcriptome.</title>
        <authorList>
            <person name="Meera S.P."/>
            <person name="Sreeshan A."/>
            <person name="Augustine A."/>
        </authorList>
    </citation>
    <scope>NUCLEOTIDE SEQUENCE</scope>
    <source>
        <tissue evidence="1">Leaf</tissue>
    </source>
</reference>
<name>A0A2P2Q3V6_RHIMU</name>
<sequence length="63" mass="7283">MHCLFSTETQFLPDLWPHKSCTTFPYLKLGRTQQPHMTCSIQRAGVLQLWFCHTACLLTLVVC</sequence>
<evidence type="ECO:0000313" key="1">
    <source>
        <dbReference type="EMBL" id="MBX61634.1"/>
    </source>
</evidence>
<protein>
    <submittedName>
        <fullName evidence="1">Cysteine-rich repeat secretory protein 3-like isoform X2</fullName>
    </submittedName>
</protein>
<organism evidence="1">
    <name type="scientific">Rhizophora mucronata</name>
    <name type="common">Asiatic mangrove</name>
    <dbReference type="NCBI Taxonomy" id="61149"/>
    <lineage>
        <taxon>Eukaryota</taxon>
        <taxon>Viridiplantae</taxon>
        <taxon>Streptophyta</taxon>
        <taxon>Embryophyta</taxon>
        <taxon>Tracheophyta</taxon>
        <taxon>Spermatophyta</taxon>
        <taxon>Magnoliopsida</taxon>
        <taxon>eudicotyledons</taxon>
        <taxon>Gunneridae</taxon>
        <taxon>Pentapetalae</taxon>
        <taxon>rosids</taxon>
        <taxon>fabids</taxon>
        <taxon>Malpighiales</taxon>
        <taxon>Rhizophoraceae</taxon>
        <taxon>Rhizophora</taxon>
    </lineage>
</organism>